<keyword evidence="2" id="KW-1185">Reference proteome</keyword>
<name>A0ACB7TB45_HYAAI</name>
<reference evidence="1" key="1">
    <citation type="submission" date="2020-05" db="EMBL/GenBank/DDBJ databases">
        <title>Large-scale comparative analyses of tick genomes elucidate their genetic diversity and vector capacities.</title>
        <authorList>
            <person name="Jia N."/>
            <person name="Wang J."/>
            <person name="Shi W."/>
            <person name="Du L."/>
            <person name="Sun Y."/>
            <person name="Zhan W."/>
            <person name="Jiang J."/>
            <person name="Wang Q."/>
            <person name="Zhang B."/>
            <person name="Ji P."/>
            <person name="Sakyi L.B."/>
            <person name="Cui X."/>
            <person name="Yuan T."/>
            <person name="Jiang B."/>
            <person name="Yang W."/>
            <person name="Lam T.T.-Y."/>
            <person name="Chang Q."/>
            <person name="Ding S."/>
            <person name="Wang X."/>
            <person name="Zhu J."/>
            <person name="Ruan X."/>
            <person name="Zhao L."/>
            <person name="Wei J."/>
            <person name="Que T."/>
            <person name="Du C."/>
            <person name="Cheng J."/>
            <person name="Dai P."/>
            <person name="Han X."/>
            <person name="Huang E."/>
            <person name="Gao Y."/>
            <person name="Liu J."/>
            <person name="Shao H."/>
            <person name="Ye R."/>
            <person name="Li L."/>
            <person name="Wei W."/>
            <person name="Wang X."/>
            <person name="Wang C."/>
            <person name="Yang T."/>
            <person name="Huo Q."/>
            <person name="Li W."/>
            <person name="Guo W."/>
            <person name="Chen H."/>
            <person name="Zhou L."/>
            <person name="Ni X."/>
            <person name="Tian J."/>
            <person name="Zhou Y."/>
            <person name="Sheng Y."/>
            <person name="Liu T."/>
            <person name="Pan Y."/>
            <person name="Xia L."/>
            <person name="Li J."/>
            <person name="Zhao F."/>
            <person name="Cao W."/>
        </authorList>
    </citation>
    <scope>NUCLEOTIDE SEQUENCE</scope>
    <source>
        <strain evidence="1">Hyas-2018</strain>
    </source>
</reference>
<evidence type="ECO:0000313" key="2">
    <source>
        <dbReference type="Proteomes" id="UP000821845"/>
    </source>
</evidence>
<proteinExistence type="predicted"/>
<sequence>MGIVSGDAMATAVAADPDMLWEVPHSWTLEGAATVPAVYSTAYYALLVRGNMRPGESILVHSGSGGVGQAAISIALSMGCTVFTTVGTREKREYLKLRFPQLEDRHFANSRDVSFEEHIRRETKGRGVDLVLNSLAEEKLQASVRCLAPHGRFLEIGKFDLYKNSALGMAVFLKNVSFHGIMLDSLMGDDPSAVEDKGRVVELVRQGIASGVVRPLDAICFTRDQAEEAFRFMASGKHVGKVVIQIRPEENESVSIPASPLTLEVAARTCFYAHKSYVIVGGLGGFGLELADWMVTGRRCRNLLLTSRTGVRTGYQRLCLERWRRFANVLVSTADVSTGEGARQIVEEAAALGPVGGIFNLAMVLQDALIENQSAETYEAVCRPKVLGTQRLDEASRALCPELEHFVVFSSLVCGRGNAGQTNYGYANSVMERVCERRVEDGLPGLAIQWGAVGDVGVVYDIMGNDVAIGGSVAQRITSCMEVLDCFLSQKHPVVSSFVKDDSSSLGDKKDKRDLVLMALHILGET</sequence>
<gene>
    <name evidence="1" type="ORF">HPB50_017960</name>
</gene>
<organism evidence="1 2">
    <name type="scientific">Hyalomma asiaticum</name>
    <name type="common">Tick</name>
    <dbReference type="NCBI Taxonomy" id="266040"/>
    <lineage>
        <taxon>Eukaryota</taxon>
        <taxon>Metazoa</taxon>
        <taxon>Ecdysozoa</taxon>
        <taxon>Arthropoda</taxon>
        <taxon>Chelicerata</taxon>
        <taxon>Arachnida</taxon>
        <taxon>Acari</taxon>
        <taxon>Parasitiformes</taxon>
        <taxon>Ixodida</taxon>
        <taxon>Ixodoidea</taxon>
        <taxon>Ixodidae</taxon>
        <taxon>Hyalomminae</taxon>
        <taxon>Hyalomma</taxon>
    </lineage>
</organism>
<protein>
    <submittedName>
        <fullName evidence="1">Uncharacterized protein</fullName>
    </submittedName>
</protein>
<comment type="caution">
    <text evidence="1">The sequence shown here is derived from an EMBL/GenBank/DDBJ whole genome shotgun (WGS) entry which is preliminary data.</text>
</comment>
<evidence type="ECO:0000313" key="1">
    <source>
        <dbReference type="EMBL" id="KAH6943234.1"/>
    </source>
</evidence>
<dbReference type="Proteomes" id="UP000821845">
    <property type="component" value="Chromosome 10"/>
</dbReference>
<dbReference type="EMBL" id="CM023490">
    <property type="protein sequence ID" value="KAH6943234.1"/>
    <property type="molecule type" value="Genomic_DNA"/>
</dbReference>
<accession>A0ACB7TB45</accession>